<dbReference type="NCBIfam" id="TIGR01750">
    <property type="entry name" value="fabZ"/>
    <property type="match status" value="1"/>
</dbReference>
<comment type="subcellular location">
    <subcellularLocation>
        <location evidence="1 9">Cytoplasm</location>
    </subcellularLocation>
</comment>
<sequence>MNDSTSSLDKPLDVRRILDLLPHRYPFLLVDRVVEFEAGKRLKALKNVTINEPFFQGHFPGHPVMPGVLIIEALAQASGLLVQLSSELDPSQHPLFYLVKVDKARFARIVAPGDQLVLNVEQKRMIRRMGQFWCQALVDGQPVAEAELLCAERND</sequence>
<name>A0A9X3YK07_9GAMM</name>
<comment type="caution">
    <text evidence="10">The sequence shown here is derived from an EMBL/GenBank/DDBJ whole genome shotgun (WGS) entry which is preliminary data.</text>
</comment>
<dbReference type="GO" id="GO:0005737">
    <property type="term" value="C:cytoplasm"/>
    <property type="evidence" value="ECO:0007669"/>
    <property type="project" value="UniProtKB-SubCell"/>
</dbReference>
<dbReference type="Pfam" id="PF07977">
    <property type="entry name" value="FabA"/>
    <property type="match status" value="1"/>
</dbReference>
<dbReference type="InterPro" id="IPR010084">
    <property type="entry name" value="FabZ"/>
</dbReference>
<evidence type="ECO:0000313" key="10">
    <source>
        <dbReference type="EMBL" id="MDC8012203.1"/>
    </source>
</evidence>
<keyword evidence="11" id="KW-1185">Reference proteome</keyword>
<keyword evidence="6 9" id="KW-0443">Lipid metabolism</keyword>
<dbReference type="FunFam" id="3.10.129.10:FF:000001">
    <property type="entry name" value="3-hydroxyacyl-[acyl-carrier-protein] dehydratase FabZ"/>
    <property type="match status" value="1"/>
</dbReference>
<keyword evidence="3 9" id="KW-0963">Cytoplasm</keyword>
<comment type="function">
    <text evidence="8 9">Involved in unsaturated fatty acids biosynthesis. Catalyzes the dehydration of short chain beta-hydroxyacyl-ACPs and long chain saturated and unsaturated beta-hydroxyacyl-ACPs.</text>
</comment>
<evidence type="ECO:0000256" key="9">
    <source>
        <dbReference type="HAMAP-Rule" id="MF_00406"/>
    </source>
</evidence>
<evidence type="ECO:0000256" key="6">
    <source>
        <dbReference type="ARBA" id="ARBA00023098"/>
    </source>
</evidence>
<protein>
    <recommendedName>
        <fullName evidence="9">3-hydroxyacyl-[acyl-carrier-protein] dehydratase FabZ</fullName>
        <ecNumber evidence="9">4.2.1.59</ecNumber>
    </recommendedName>
    <alternativeName>
        <fullName evidence="9">(3R)-hydroxymyristoyl-[acyl-carrier-protein] dehydratase</fullName>
        <shortName evidence="9">(3R)-hydroxymyristoyl-ACP dehydrase</shortName>
    </alternativeName>
    <alternativeName>
        <fullName evidence="9">Beta-hydroxyacyl-ACP dehydratase</fullName>
    </alternativeName>
</protein>
<evidence type="ECO:0000256" key="3">
    <source>
        <dbReference type="ARBA" id="ARBA00022490"/>
    </source>
</evidence>
<dbReference type="InterPro" id="IPR029069">
    <property type="entry name" value="HotDog_dom_sf"/>
</dbReference>
<dbReference type="NCBIfam" id="NF000582">
    <property type="entry name" value="PRK00006.1"/>
    <property type="match status" value="1"/>
</dbReference>
<dbReference type="CDD" id="cd01288">
    <property type="entry name" value="FabZ"/>
    <property type="match status" value="1"/>
</dbReference>
<dbReference type="AlphaFoldDB" id="A0A9X3YK07"/>
<evidence type="ECO:0000256" key="4">
    <source>
        <dbReference type="ARBA" id="ARBA00022516"/>
    </source>
</evidence>
<dbReference type="GO" id="GO:0009245">
    <property type="term" value="P:lipid A biosynthetic process"/>
    <property type="evidence" value="ECO:0007669"/>
    <property type="project" value="UniProtKB-UniRule"/>
</dbReference>
<evidence type="ECO:0000256" key="2">
    <source>
        <dbReference type="ARBA" id="ARBA00009174"/>
    </source>
</evidence>
<dbReference type="GO" id="GO:0016020">
    <property type="term" value="C:membrane"/>
    <property type="evidence" value="ECO:0007669"/>
    <property type="project" value="GOC"/>
</dbReference>
<evidence type="ECO:0000313" key="11">
    <source>
        <dbReference type="Proteomes" id="UP001139971"/>
    </source>
</evidence>
<dbReference type="InterPro" id="IPR013114">
    <property type="entry name" value="FabA_FabZ"/>
</dbReference>
<dbReference type="Gene3D" id="3.10.129.10">
    <property type="entry name" value="Hotdog Thioesterase"/>
    <property type="match status" value="1"/>
</dbReference>
<comment type="similarity">
    <text evidence="2 9">Belongs to the thioester dehydratase family. FabZ subfamily.</text>
</comment>
<dbReference type="PANTHER" id="PTHR30272">
    <property type="entry name" value="3-HYDROXYACYL-[ACYL-CARRIER-PROTEIN] DEHYDRATASE"/>
    <property type="match status" value="1"/>
</dbReference>
<keyword evidence="5 9" id="KW-0441">Lipid A biosynthesis</keyword>
<accession>A0A9X3YK07</accession>
<evidence type="ECO:0000256" key="7">
    <source>
        <dbReference type="ARBA" id="ARBA00023239"/>
    </source>
</evidence>
<proteinExistence type="inferred from homology"/>
<evidence type="ECO:0000256" key="1">
    <source>
        <dbReference type="ARBA" id="ARBA00004496"/>
    </source>
</evidence>
<gene>
    <name evidence="9 10" type="primary">fabZ</name>
    <name evidence="10" type="ORF">OD750_006540</name>
</gene>
<organism evidence="10 11">
    <name type="scientific">Tahibacter soli</name>
    <dbReference type="NCBI Taxonomy" id="2983605"/>
    <lineage>
        <taxon>Bacteria</taxon>
        <taxon>Pseudomonadati</taxon>
        <taxon>Pseudomonadota</taxon>
        <taxon>Gammaproteobacteria</taxon>
        <taxon>Lysobacterales</taxon>
        <taxon>Rhodanobacteraceae</taxon>
        <taxon>Tahibacter</taxon>
    </lineage>
</organism>
<dbReference type="HAMAP" id="MF_00406">
    <property type="entry name" value="FabZ"/>
    <property type="match status" value="1"/>
</dbReference>
<dbReference type="EMBL" id="JAOVZO020000003">
    <property type="protein sequence ID" value="MDC8012203.1"/>
    <property type="molecule type" value="Genomic_DNA"/>
</dbReference>
<dbReference type="GO" id="GO:0019171">
    <property type="term" value="F:(3R)-hydroxyacyl-[acyl-carrier-protein] dehydratase activity"/>
    <property type="evidence" value="ECO:0007669"/>
    <property type="project" value="UniProtKB-EC"/>
</dbReference>
<keyword evidence="7 9" id="KW-0456">Lyase</keyword>
<dbReference type="EC" id="4.2.1.59" evidence="9"/>
<dbReference type="GO" id="GO:0006633">
    <property type="term" value="P:fatty acid biosynthetic process"/>
    <property type="evidence" value="ECO:0007669"/>
    <property type="project" value="UniProtKB-UniRule"/>
</dbReference>
<reference evidence="10" key="1">
    <citation type="submission" date="2023-02" db="EMBL/GenBank/DDBJ databases">
        <title>Tahibacter soli sp. nov. isolated from soil.</title>
        <authorList>
            <person name="Baek J.H."/>
            <person name="Lee J.K."/>
            <person name="Choi D.G."/>
            <person name="Jeon C.O."/>
        </authorList>
    </citation>
    <scope>NUCLEOTIDE SEQUENCE</scope>
    <source>
        <strain evidence="10">BL</strain>
    </source>
</reference>
<evidence type="ECO:0000256" key="5">
    <source>
        <dbReference type="ARBA" id="ARBA00022556"/>
    </source>
</evidence>
<dbReference type="RefSeq" id="WP_263543534.1">
    <property type="nucleotide sequence ID" value="NZ_JAOVZO020000003.1"/>
</dbReference>
<dbReference type="PANTHER" id="PTHR30272:SF1">
    <property type="entry name" value="3-HYDROXYACYL-[ACYL-CARRIER-PROTEIN] DEHYDRATASE"/>
    <property type="match status" value="1"/>
</dbReference>
<dbReference type="Proteomes" id="UP001139971">
    <property type="component" value="Unassembled WGS sequence"/>
</dbReference>
<dbReference type="SUPFAM" id="SSF54637">
    <property type="entry name" value="Thioesterase/thiol ester dehydrase-isomerase"/>
    <property type="match status" value="1"/>
</dbReference>
<evidence type="ECO:0000256" key="8">
    <source>
        <dbReference type="ARBA" id="ARBA00025049"/>
    </source>
</evidence>
<keyword evidence="4 9" id="KW-0444">Lipid biosynthesis</keyword>
<feature type="active site" evidence="9">
    <location>
        <position position="58"/>
    </location>
</feature>
<comment type="catalytic activity">
    <reaction evidence="9">
        <text>a (3R)-hydroxyacyl-[ACP] = a (2E)-enoyl-[ACP] + H2O</text>
        <dbReference type="Rhea" id="RHEA:13097"/>
        <dbReference type="Rhea" id="RHEA-COMP:9925"/>
        <dbReference type="Rhea" id="RHEA-COMP:9945"/>
        <dbReference type="ChEBI" id="CHEBI:15377"/>
        <dbReference type="ChEBI" id="CHEBI:78784"/>
        <dbReference type="ChEBI" id="CHEBI:78827"/>
        <dbReference type="EC" id="4.2.1.59"/>
    </reaction>
</comment>